<feature type="region of interest" description="Disordered" evidence="1">
    <location>
        <begin position="1"/>
        <end position="68"/>
    </location>
</feature>
<evidence type="ECO:0000313" key="4">
    <source>
        <dbReference type="Proteomes" id="UP000332933"/>
    </source>
</evidence>
<name>A0A485KKJ5_9STRA</name>
<protein>
    <submittedName>
        <fullName evidence="3">Aste57867_8502 protein</fullName>
    </submittedName>
</protein>
<feature type="compositionally biased region" description="Basic and acidic residues" evidence="1">
    <location>
        <begin position="1"/>
        <end position="19"/>
    </location>
</feature>
<dbReference type="Proteomes" id="UP000332933">
    <property type="component" value="Unassembled WGS sequence"/>
</dbReference>
<evidence type="ECO:0000313" key="3">
    <source>
        <dbReference type="EMBL" id="VFT85388.1"/>
    </source>
</evidence>
<accession>A0A485KKJ5</accession>
<keyword evidence="4" id="KW-1185">Reference proteome</keyword>
<dbReference type="AlphaFoldDB" id="A0A485KKJ5"/>
<reference evidence="2" key="2">
    <citation type="submission" date="2019-06" db="EMBL/GenBank/DDBJ databases">
        <title>Genomics analysis of Aphanomyces spp. identifies a new class of oomycete effector associated with host adaptation.</title>
        <authorList>
            <person name="Gaulin E."/>
        </authorList>
    </citation>
    <scope>NUCLEOTIDE SEQUENCE</scope>
    <source>
        <strain evidence="2">CBS 578.67</strain>
    </source>
</reference>
<evidence type="ECO:0000256" key="1">
    <source>
        <dbReference type="SAM" id="MobiDB-lite"/>
    </source>
</evidence>
<evidence type="ECO:0000313" key="2">
    <source>
        <dbReference type="EMBL" id="KAF0701056.1"/>
    </source>
</evidence>
<dbReference type="EMBL" id="VJMH01005103">
    <property type="protein sequence ID" value="KAF0701056.1"/>
    <property type="molecule type" value="Genomic_DNA"/>
</dbReference>
<feature type="compositionally biased region" description="Basic and acidic residues" evidence="1">
    <location>
        <begin position="40"/>
        <end position="50"/>
    </location>
</feature>
<reference evidence="3 4" key="1">
    <citation type="submission" date="2019-03" db="EMBL/GenBank/DDBJ databases">
        <authorList>
            <person name="Gaulin E."/>
            <person name="Dumas B."/>
        </authorList>
    </citation>
    <scope>NUCLEOTIDE SEQUENCE [LARGE SCALE GENOMIC DNA]</scope>
    <source>
        <strain evidence="3">CBS 568.67</strain>
    </source>
</reference>
<proteinExistence type="predicted"/>
<dbReference type="EMBL" id="CAADRA010005124">
    <property type="protein sequence ID" value="VFT85388.1"/>
    <property type="molecule type" value="Genomic_DNA"/>
</dbReference>
<gene>
    <name evidence="3" type="primary">Aste57867_8502</name>
    <name evidence="2" type="ORF">As57867_008470</name>
    <name evidence="3" type="ORF">ASTE57867_8502</name>
</gene>
<sequence length="186" mass="20830">MLHIFDARAAGRRDHDAALGERIAGVGAGPDRPGSPLPDEQAREEVEETRNVLPPTQRHGLPEPRRAAQRPVHLQVLVRDKEEREAVGAIEECQFLRELLSDMDASGPDKDDAGPRRQKWMGDDFFNAFLAHVSRKMPQEHKGHADVGARDIAKPPRSACLDVHNVQRKRSLDHRCRRTHCLGTGI</sequence>
<organism evidence="3 4">
    <name type="scientific">Aphanomyces stellatus</name>
    <dbReference type="NCBI Taxonomy" id="120398"/>
    <lineage>
        <taxon>Eukaryota</taxon>
        <taxon>Sar</taxon>
        <taxon>Stramenopiles</taxon>
        <taxon>Oomycota</taxon>
        <taxon>Saprolegniomycetes</taxon>
        <taxon>Saprolegniales</taxon>
        <taxon>Verrucalvaceae</taxon>
        <taxon>Aphanomyces</taxon>
    </lineage>
</organism>